<dbReference type="Proteomes" id="UP001501600">
    <property type="component" value="Unassembled WGS sequence"/>
</dbReference>
<comment type="caution">
    <text evidence="3">The sequence shown here is derived from an EMBL/GenBank/DDBJ whole genome shotgun (WGS) entry which is preliminary data.</text>
</comment>
<feature type="chain" id="PRO_5046303010" evidence="2">
    <location>
        <begin position="24"/>
        <end position="213"/>
    </location>
</feature>
<dbReference type="EMBL" id="BAABLF010000014">
    <property type="protein sequence ID" value="GAA5192647.1"/>
    <property type="molecule type" value="Genomic_DNA"/>
</dbReference>
<dbReference type="PROSITE" id="PS51257">
    <property type="entry name" value="PROKAR_LIPOPROTEIN"/>
    <property type="match status" value="1"/>
</dbReference>
<evidence type="ECO:0000313" key="3">
    <source>
        <dbReference type="EMBL" id="GAA5192647.1"/>
    </source>
</evidence>
<name>A0ABP9SB61_9GAMM</name>
<gene>
    <name evidence="3" type="ORF">GCM10025772_22290</name>
</gene>
<feature type="coiled-coil region" evidence="1">
    <location>
        <begin position="36"/>
        <end position="154"/>
    </location>
</feature>
<proteinExistence type="predicted"/>
<keyword evidence="1" id="KW-0175">Coiled coil</keyword>
<sequence length="213" mass="24331">MTRSSWWIALCCSLFTLVGCQSAYYSAMEQVGYHKREILADRVEDARESQEEAQAQFSSALEQMKTLVAFDGGDLEAVYDKVRGEYEDAKDAAEAVSDQIDGVNDVAEAMFDEWERELTQYQSANLRRTSETKLRETRQRYDSMLTAMRQAEAKMEPVLRRLKDNELYLKHNLNAAAVGAIGQEFDTLERDIERVIAEMNRAIAESDRFIASL</sequence>
<dbReference type="InterPro" id="IPR021342">
    <property type="entry name" value="DUF2959"/>
</dbReference>
<evidence type="ECO:0000313" key="4">
    <source>
        <dbReference type="Proteomes" id="UP001501600"/>
    </source>
</evidence>
<accession>A0ABP9SB61</accession>
<keyword evidence="2" id="KW-0732">Signal</keyword>
<organism evidence="3 4">
    <name type="scientific">Ferrimonas gelatinilytica</name>
    <dbReference type="NCBI Taxonomy" id="1255257"/>
    <lineage>
        <taxon>Bacteria</taxon>
        <taxon>Pseudomonadati</taxon>
        <taxon>Pseudomonadota</taxon>
        <taxon>Gammaproteobacteria</taxon>
        <taxon>Alteromonadales</taxon>
        <taxon>Ferrimonadaceae</taxon>
        <taxon>Ferrimonas</taxon>
    </lineage>
</organism>
<keyword evidence="4" id="KW-1185">Reference proteome</keyword>
<dbReference type="Pfam" id="PF11172">
    <property type="entry name" value="DUF2959"/>
    <property type="match status" value="1"/>
</dbReference>
<reference evidence="4" key="1">
    <citation type="journal article" date="2019" name="Int. J. Syst. Evol. Microbiol.">
        <title>The Global Catalogue of Microorganisms (GCM) 10K type strain sequencing project: providing services to taxonomists for standard genome sequencing and annotation.</title>
        <authorList>
            <consortium name="The Broad Institute Genomics Platform"/>
            <consortium name="The Broad Institute Genome Sequencing Center for Infectious Disease"/>
            <person name="Wu L."/>
            <person name="Ma J."/>
        </authorList>
    </citation>
    <scope>NUCLEOTIDE SEQUENCE [LARGE SCALE GENOMIC DNA]</scope>
    <source>
        <strain evidence="4">JCM 18720</strain>
    </source>
</reference>
<protein>
    <submittedName>
        <fullName evidence="3">DUF2959 domain-containing protein</fullName>
    </submittedName>
</protein>
<feature type="signal peptide" evidence="2">
    <location>
        <begin position="1"/>
        <end position="23"/>
    </location>
</feature>
<dbReference type="RefSeq" id="WP_345317144.1">
    <property type="nucleotide sequence ID" value="NZ_BAABLF010000014.1"/>
</dbReference>
<evidence type="ECO:0000256" key="1">
    <source>
        <dbReference type="SAM" id="Coils"/>
    </source>
</evidence>
<evidence type="ECO:0000256" key="2">
    <source>
        <dbReference type="SAM" id="SignalP"/>
    </source>
</evidence>